<organism evidence="1 2">
    <name type="scientific">Ditylenchus dipsaci</name>
    <dbReference type="NCBI Taxonomy" id="166011"/>
    <lineage>
        <taxon>Eukaryota</taxon>
        <taxon>Metazoa</taxon>
        <taxon>Ecdysozoa</taxon>
        <taxon>Nematoda</taxon>
        <taxon>Chromadorea</taxon>
        <taxon>Rhabditida</taxon>
        <taxon>Tylenchina</taxon>
        <taxon>Tylenchomorpha</taxon>
        <taxon>Sphaerularioidea</taxon>
        <taxon>Anguinidae</taxon>
        <taxon>Anguininae</taxon>
        <taxon>Ditylenchus</taxon>
    </lineage>
</organism>
<dbReference type="Proteomes" id="UP000887574">
    <property type="component" value="Unplaced"/>
</dbReference>
<sequence>MGILQNALNQAPVPPVIQPIELQAFVEENAAHRRLHTALDVDHPNLVFYKISKKFSGLTTSAMKIT</sequence>
<proteinExistence type="predicted"/>
<dbReference type="WBParaSite" id="jg8899">
    <property type="protein sequence ID" value="jg8899"/>
    <property type="gene ID" value="jg8899"/>
</dbReference>
<evidence type="ECO:0000313" key="2">
    <source>
        <dbReference type="WBParaSite" id="jg8899"/>
    </source>
</evidence>
<reference evidence="2" key="1">
    <citation type="submission" date="2022-11" db="UniProtKB">
        <authorList>
            <consortium name="WormBaseParasite"/>
        </authorList>
    </citation>
    <scope>IDENTIFICATION</scope>
</reference>
<accession>A0A915ES35</accession>
<keyword evidence="1" id="KW-1185">Reference proteome</keyword>
<dbReference type="AlphaFoldDB" id="A0A915ES35"/>
<evidence type="ECO:0000313" key="1">
    <source>
        <dbReference type="Proteomes" id="UP000887574"/>
    </source>
</evidence>
<name>A0A915ES35_9BILA</name>
<protein>
    <submittedName>
        <fullName evidence="2">Uncharacterized protein</fullName>
    </submittedName>
</protein>